<dbReference type="EMBL" id="JAPEVB010000001">
    <property type="protein sequence ID" value="KAJ4397284.1"/>
    <property type="molecule type" value="Genomic_DNA"/>
</dbReference>
<evidence type="ECO:0000256" key="4">
    <source>
        <dbReference type="ARBA" id="ARBA00012557"/>
    </source>
</evidence>
<evidence type="ECO:0000256" key="10">
    <source>
        <dbReference type="ARBA" id="ARBA00022989"/>
    </source>
</evidence>
<dbReference type="Gene3D" id="3.90.550.50">
    <property type="match status" value="1"/>
</dbReference>
<evidence type="ECO:0000313" key="15">
    <source>
        <dbReference type="Proteomes" id="UP001140453"/>
    </source>
</evidence>
<dbReference type="EC" id="2.4.1.122" evidence="4"/>
<feature type="transmembrane region" description="Helical" evidence="12">
    <location>
        <begin position="107"/>
        <end position="124"/>
    </location>
</feature>
<keyword evidence="6" id="KW-0808">Transferase</keyword>
<accession>A0A9W8Z281</accession>
<dbReference type="Pfam" id="PF02434">
    <property type="entry name" value="Fringe"/>
    <property type="match status" value="1"/>
</dbReference>
<keyword evidence="5" id="KW-0328">Glycosyltransferase</keyword>
<keyword evidence="8" id="KW-0547">Nucleotide-binding</keyword>
<sequence>MTRTPRPLVYFGVRGLGQLNSTAFHHVAIAEVNQKPVTVTKPAHANLGRFHVGVCSACWALQSVGTADSAVSELCYCVVNDRTSCRPESRHPAKGEMKMIFYKDNRIVPPIIAFLTICLLWNLIDPSARRQVSQIHEAGQLQTSRLSKEGNLANEDHRLQNIGGSSNSHHDVGESLTLKPDDVLLILKTGATVLWKRLPIHLTTTLSPDRINPENTVIYSEVEGKIGNHTIIDILSQLPQSVKDSPNFELYGAIRDWEETNFYIEQTGLPGDDDGPPGGWRLDKYKFLPLIEHAGTNWPKAKWYLYTEDDTYMFLPNVLRYLSAYDHRESHWLGGLGEKLGTTFAHGGSGFALSRAAWEQSFGRGGDLVKKYQSFVDDACCGDYALGKVLNDFGVKFGENNGDEKWSWGFNGLPHWKIEFSQENWCKPVLTWHHAHNRDIAKYHGLETSWDFDKGPLKYGDFYARIIAPSLNRRKGWWDNLSSRYEIHSTTEASAPRPSGKDDRYDDVLWAKAWRSVDACEAACRGWNKCVQWYYYGDDCKMDDRIFMGHGWPEGMRYRKDKLESVSGWLTDRSGAWTCD</sequence>
<gene>
    <name evidence="14" type="ORF">N0V93_001508</name>
</gene>
<evidence type="ECO:0000256" key="6">
    <source>
        <dbReference type="ARBA" id="ARBA00022679"/>
    </source>
</evidence>
<evidence type="ECO:0000256" key="7">
    <source>
        <dbReference type="ARBA" id="ARBA00022692"/>
    </source>
</evidence>
<organism evidence="14 15">
    <name type="scientific">Gnomoniopsis smithogilvyi</name>
    <dbReference type="NCBI Taxonomy" id="1191159"/>
    <lineage>
        <taxon>Eukaryota</taxon>
        <taxon>Fungi</taxon>
        <taxon>Dikarya</taxon>
        <taxon>Ascomycota</taxon>
        <taxon>Pezizomycotina</taxon>
        <taxon>Sordariomycetes</taxon>
        <taxon>Sordariomycetidae</taxon>
        <taxon>Diaporthales</taxon>
        <taxon>Gnomoniaceae</taxon>
        <taxon>Gnomoniopsis</taxon>
    </lineage>
</organism>
<evidence type="ECO:0000256" key="12">
    <source>
        <dbReference type="SAM" id="Phobius"/>
    </source>
</evidence>
<reference evidence="14" key="1">
    <citation type="submission" date="2022-10" db="EMBL/GenBank/DDBJ databases">
        <title>Tapping the CABI collections for fungal endophytes: first genome assemblies for Collariella, Neodidymelliopsis, Ascochyta clinopodiicola, Didymella pomorum, Didymosphaeria variabile, Neocosmospora piperis and Neocucurbitaria cava.</title>
        <authorList>
            <person name="Hill R."/>
        </authorList>
    </citation>
    <scope>NUCLEOTIDE SEQUENCE</scope>
    <source>
        <strain evidence="14">IMI 355082</strain>
    </source>
</reference>
<proteinExistence type="inferred from homology"/>
<keyword evidence="10 12" id="KW-1133">Transmembrane helix</keyword>
<comment type="caution">
    <text evidence="14">The sequence shown here is derived from an EMBL/GenBank/DDBJ whole genome shotgun (WGS) entry which is preliminary data.</text>
</comment>
<evidence type="ECO:0000259" key="13">
    <source>
        <dbReference type="Pfam" id="PF02434"/>
    </source>
</evidence>
<dbReference type="PANTHER" id="PTHR23033:SF47">
    <property type="entry name" value="APPLE DOMAIN-CONTAINING PROTEIN-RELATED"/>
    <property type="match status" value="1"/>
</dbReference>
<feature type="domain" description="Fringe-like glycosyltransferase" evidence="13">
    <location>
        <begin position="300"/>
        <end position="379"/>
    </location>
</feature>
<evidence type="ECO:0000256" key="5">
    <source>
        <dbReference type="ARBA" id="ARBA00022676"/>
    </source>
</evidence>
<dbReference type="GO" id="GO:0016020">
    <property type="term" value="C:membrane"/>
    <property type="evidence" value="ECO:0007669"/>
    <property type="project" value="UniProtKB-SubCell"/>
</dbReference>
<protein>
    <recommendedName>
        <fullName evidence="4">N-acetylgalactosaminide beta-1,3-galactosyltransferase</fullName>
        <ecNumber evidence="4">2.4.1.122</ecNumber>
    </recommendedName>
</protein>
<dbReference type="GO" id="GO:0000166">
    <property type="term" value="F:nucleotide binding"/>
    <property type="evidence" value="ECO:0007669"/>
    <property type="project" value="UniProtKB-KW"/>
</dbReference>
<evidence type="ECO:0000256" key="11">
    <source>
        <dbReference type="ARBA" id="ARBA00023136"/>
    </source>
</evidence>
<dbReference type="PANTHER" id="PTHR23033">
    <property type="entry name" value="BETA1,3-GALACTOSYLTRANSFERASE"/>
    <property type="match status" value="1"/>
</dbReference>
<comment type="similarity">
    <text evidence="3">Belongs to the glycosyltransferase 31 family. Beta3-Gal-T subfamily.</text>
</comment>
<keyword evidence="15" id="KW-1185">Reference proteome</keyword>
<dbReference type="AlphaFoldDB" id="A0A9W8Z281"/>
<dbReference type="GO" id="GO:0016263">
    <property type="term" value="F:glycoprotein-N-acetylgalactosamine 3-beta-galactosyltransferase activity"/>
    <property type="evidence" value="ECO:0007669"/>
    <property type="project" value="UniProtKB-EC"/>
</dbReference>
<keyword evidence="7 12" id="KW-0812">Transmembrane</keyword>
<evidence type="ECO:0000256" key="3">
    <source>
        <dbReference type="ARBA" id="ARBA00006462"/>
    </source>
</evidence>
<keyword evidence="9" id="KW-0735">Signal-anchor</keyword>
<keyword evidence="11 12" id="KW-0472">Membrane</keyword>
<comment type="subcellular location">
    <subcellularLocation>
        <location evidence="1">Membrane</location>
        <topology evidence="1">Single-pass type II membrane protein</topology>
    </subcellularLocation>
</comment>
<evidence type="ECO:0000256" key="1">
    <source>
        <dbReference type="ARBA" id="ARBA00004606"/>
    </source>
</evidence>
<dbReference type="OrthoDB" id="414175at2759"/>
<dbReference type="InterPro" id="IPR026050">
    <property type="entry name" value="C1GALT1/C1GALT1_chp1"/>
</dbReference>
<dbReference type="InterPro" id="IPR003378">
    <property type="entry name" value="Fringe-like_glycosylTrfase"/>
</dbReference>
<evidence type="ECO:0000256" key="9">
    <source>
        <dbReference type="ARBA" id="ARBA00022968"/>
    </source>
</evidence>
<dbReference type="Proteomes" id="UP001140453">
    <property type="component" value="Unassembled WGS sequence"/>
</dbReference>
<evidence type="ECO:0000313" key="14">
    <source>
        <dbReference type="EMBL" id="KAJ4397284.1"/>
    </source>
</evidence>
<evidence type="ECO:0000256" key="2">
    <source>
        <dbReference type="ARBA" id="ARBA00004922"/>
    </source>
</evidence>
<evidence type="ECO:0000256" key="8">
    <source>
        <dbReference type="ARBA" id="ARBA00022741"/>
    </source>
</evidence>
<name>A0A9W8Z281_9PEZI</name>
<comment type="pathway">
    <text evidence="2">Protein modification; protein glycosylation.</text>
</comment>